<dbReference type="GO" id="GO:0005829">
    <property type="term" value="C:cytosol"/>
    <property type="evidence" value="ECO:0007669"/>
    <property type="project" value="TreeGrafter"/>
</dbReference>
<dbReference type="Proteomes" id="UP000242700">
    <property type="component" value="Unassembled WGS sequence"/>
</dbReference>
<dbReference type="Pfam" id="PF01381">
    <property type="entry name" value="HTH_3"/>
    <property type="match status" value="1"/>
</dbReference>
<evidence type="ECO:0000313" key="3">
    <source>
        <dbReference type="EMBL" id="SDK53643.1"/>
    </source>
</evidence>
<evidence type="ECO:0000256" key="1">
    <source>
        <dbReference type="ARBA" id="ARBA00023125"/>
    </source>
</evidence>
<feature type="domain" description="HTH cro/C1-type" evidence="2">
    <location>
        <begin position="10"/>
        <end position="63"/>
    </location>
</feature>
<dbReference type="InterPro" id="IPR050807">
    <property type="entry name" value="TransReg_Diox_bact_type"/>
</dbReference>
<dbReference type="GO" id="GO:0003677">
    <property type="term" value="F:DNA binding"/>
    <property type="evidence" value="ECO:0007669"/>
    <property type="project" value="UniProtKB-KW"/>
</dbReference>
<reference evidence="4" key="1">
    <citation type="submission" date="2016-10" db="EMBL/GenBank/DDBJ databases">
        <authorList>
            <person name="Varghese N."/>
            <person name="Submissions S."/>
        </authorList>
    </citation>
    <scope>NUCLEOTIDE SEQUENCE [LARGE SCALE GENOMIC DNA]</scope>
    <source>
        <strain evidence="4">CGMCC 1.8911</strain>
    </source>
</reference>
<dbReference type="CDD" id="cd00093">
    <property type="entry name" value="HTH_XRE"/>
    <property type="match status" value="1"/>
</dbReference>
<dbReference type="SMART" id="SM00530">
    <property type="entry name" value="HTH_XRE"/>
    <property type="match status" value="1"/>
</dbReference>
<dbReference type="PANTHER" id="PTHR46797">
    <property type="entry name" value="HTH-TYPE TRANSCRIPTIONAL REGULATOR"/>
    <property type="match status" value="1"/>
</dbReference>
<dbReference type="AlphaFoldDB" id="A0A1G9CPJ7"/>
<name>A0A1G9CPJ7_9STAP</name>
<organism evidence="3 4">
    <name type="scientific">Jeotgalicoccus aerolatus</name>
    <dbReference type="NCBI Taxonomy" id="709510"/>
    <lineage>
        <taxon>Bacteria</taxon>
        <taxon>Bacillati</taxon>
        <taxon>Bacillota</taxon>
        <taxon>Bacilli</taxon>
        <taxon>Bacillales</taxon>
        <taxon>Staphylococcaceae</taxon>
        <taxon>Jeotgalicoccus</taxon>
    </lineage>
</organism>
<dbReference type="InterPro" id="IPR011990">
    <property type="entry name" value="TPR-like_helical_dom_sf"/>
</dbReference>
<sequence length="417" mass="50249">MKTMTLGEKIKEMRKERGYTLVELADGKITKGMLSLIENNKSKPSMDTLEYLAGKLGVSVSFLTQQGDVEWTKTILDRDELYDVFKFPVNLIEEEILPNSDKISQSEDGMTIYHLLRVYYRYIGQRDKAEKISEHIEGFYRNIGLEHLAIRDKLNNAVSMLYERDYESAYETTKQTEKQVEKLKEYDVSIYISYLFWRSIMAVDYNREEFIKYGELHLEECFKRENFKYFYLQNLIFGFYYSYRDEWDKAEVYQENLRKYFAFNKSERYLFEILDKNMPIKTYHLLKQPDDIIEKTEAYIERMTKLSEQTESYSRQRNDFIEQYKPIIELELEYYKKNYDYVIENFSYKMYERPQAQHQLDRVSFAVRSMVYPLSLFELGRVDEARSSYQIIEDTIADIKDSVFAKEMYMIRDIIFG</sequence>
<keyword evidence="1" id="KW-0238">DNA-binding</keyword>
<protein>
    <submittedName>
        <fullName evidence="3">Helix-turn-helix domain-containing protein</fullName>
    </submittedName>
</protein>
<dbReference type="Gene3D" id="1.25.40.10">
    <property type="entry name" value="Tetratricopeptide repeat domain"/>
    <property type="match status" value="1"/>
</dbReference>
<dbReference type="InterPro" id="IPR010982">
    <property type="entry name" value="Lambda_DNA-bd_dom_sf"/>
</dbReference>
<dbReference type="RefSeq" id="WP_176760648.1">
    <property type="nucleotide sequence ID" value="NZ_FNFI01000010.1"/>
</dbReference>
<dbReference type="PANTHER" id="PTHR46797:SF1">
    <property type="entry name" value="METHYLPHOSPHONATE SYNTHASE"/>
    <property type="match status" value="1"/>
</dbReference>
<gene>
    <name evidence="3" type="ORF">SAMN05216187_11018</name>
</gene>
<dbReference type="SUPFAM" id="SSF47413">
    <property type="entry name" value="lambda repressor-like DNA-binding domains"/>
    <property type="match status" value="1"/>
</dbReference>
<dbReference type="GO" id="GO:0003700">
    <property type="term" value="F:DNA-binding transcription factor activity"/>
    <property type="evidence" value="ECO:0007669"/>
    <property type="project" value="TreeGrafter"/>
</dbReference>
<evidence type="ECO:0000313" key="4">
    <source>
        <dbReference type="Proteomes" id="UP000242700"/>
    </source>
</evidence>
<evidence type="ECO:0000259" key="2">
    <source>
        <dbReference type="PROSITE" id="PS50943"/>
    </source>
</evidence>
<dbReference type="PROSITE" id="PS50943">
    <property type="entry name" value="HTH_CROC1"/>
    <property type="match status" value="1"/>
</dbReference>
<dbReference type="EMBL" id="FNFI01000010">
    <property type="protein sequence ID" value="SDK53643.1"/>
    <property type="molecule type" value="Genomic_DNA"/>
</dbReference>
<proteinExistence type="predicted"/>
<dbReference type="InterPro" id="IPR001387">
    <property type="entry name" value="Cro/C1-type_HTH"/>
</dbReference>
<accession>A0A1G9CPJ7</accession>
<dbReference type="STRING" id="586411.SAMN05216187_11018"/>